<dbReference type="AlphaFoldDB" id="A0A2K1QQ43"/>
<keyword evidence="1" id="KW-0472">Membrane</keyword>
<name>A0A2K1QQ43_9PEZI</name>
<accession>A0A2K1QQ43</accession>
<feature type="transmembrane region" description="Helical" evidence="1">
    <location>
        <begin position="23"/>
        <end position="42"/>
    </location>
</feature>
<feature type="transmembrane region" description="Helical" evidence="1">
    <location>
        <begin position="54"/>
        <end position="77"/>
    </location>
</feature>
<sequence>MAPAWHQSDGPSLLFVEIITDSILYALGLSILIILARLLAVIPRKYAGYTIETAYKAWALLSTWLIVAHAFATYAFYDKDTALSRILSWAMIAVAALTIGMGFAGALVALAVVVCYRYL</sequence>
<protein>
    <submittedName>
        <fullName evidence="2">Uncharacterized protein</fullName>
    </submittedName>
</protein>
<organism evidence="2 3">
    <name type="scientific">Sphaceloma murrayae</name>
    <dbReference type="NCBI Taxonomy" id="2082308"/>
    <lineage>
        <taxon>Eukaryota</taxon>
        <taxon>Fungi</taxon>
        <taxon>Dikarya</taxon>
        <taxon>Ascomycota</taxon>
        <taxon>Pezizomycotina</taxon>
        <taxon>Dothideomycetes</taxon>
        <taxon>Dothideomycetidae</taxon>
        <taxon>Myriangiales</taxon>
        <taxon>Elsinoaceae</taxon>
        <taxon>Sphaceloma</taxon>
    </lineage>
</organism>
<gene>
    <name evidence="2" type="ORF">CAC42_7195</name>
</gene>
<evidence type="ECO:0000256" key="1">
    <source>
        <dbReference type="SAM" id="Phobius"/>
    </source>
</evidence>
<reference evidence="2 3" key="1">
    <citation type="submission" date="2017-06" db="EMBL/GenBank/DDBJ databases">
        <title>Draft genome sequence of a variant of Elsinoe murrayae.</title>
        <authorList>
            <person name="Cheng Q."/>
        </authorList>
    </citation>
    <scope>NUCLEOTIDE SEQUENCE [LARGE SCALE GENOMIC DNA]</scope>
    <source>
        <strain evidence="2 3">CQ-2017a</strain>
    </source>
</reference>
<proteinExistence type="predicted"/>
<keyword evidence="3" id="KW-1185">Reference proteome</keyword>
<evidence type="ECO:0000313" key="2">
    <source>
        <dbReference type="EMBL" id="PNS17141.1"/>
    </source>
</evidence>
<feature type="transmembrane region" description="Helical" evidence="1">
    <location>
        <begin position="89"/>
        <end position="116"/>
    </location>
</feature>
<evidence type="ECO:0000313" key="3">
    <source>
        <dbReference type="Proteomes" id="UP000243797"/>
    </source>
</evidence>
<dbReference type="InParanoid" id="A0A2K1QQ43"/>
<keyword evidence="1" id="KW-0812">Transmembrane</keyword>
<dbReference type="Proteomes" id="UP000243797">
    <property type="component" value="Unassembled WGS sequence"/>
</dbReference>
<dbReference type="EMBL" id="NKHZ01000052">
    <property type="protein sequence ID" value="PNS17141.1"/>
    <property type="molecule type" value="Genomic_DNA"/>
</dbReference>
<comment type="caution">
    <text evidence="2">The sequence shown here is derived from an EMBL/GenBank/DDBJ whole genome shotgun (WGS) entry which is preliminary data.</text>
</comment>
<keyword evidence="1" id="KW-1133">Transmembrane helix</keyword>